<evidence type="ECO:0000313" key="3">
    <source>
        <dbReference type="EMBL" id="GDY50852.1"/>
    </source>
</evidence>
<dbReference type="AlphaFoldDB" id="A0A4D4KQE6"/>
<proteinExistence type="predicted"/>
<comment type="caution">
    <text evidence="3">The sequence shown here is derived from an EMBL/GenBank/DDBJ whole genome shotgun (WGS) entry which is preliminary data.</text>
</comment>
<organism evidence="3 4">
    <name type="scientific">Streptomyces violaceusniger</name>
    <dbReference type="NCBI Taxonomy" id="68280"/>
    <lineage>
        <taxon>Bacteria</taxon>
        <taxon>Bacillati</taxon>
        <taxon>Actinomycetota</taxon>
        <taxon>Actinomycetes</taxon>
        <taxon>Kitasatosporales</taxon>
        <taxon>Streptomycetaceae</taxon>
        <taxon>Streptomyces</taxon>
        <taxon>Streptomyces violaceusniger group</taxon>
    </lineage>
</organism>
<dbReference type="Proteomes" id="UP000301309">
    <property type="component" value="Unassembled WGS sequence"/>
</dbReference>
<evidence type="ECO:0000256" key="2">
    <source>
        <dbReference type="SAM" id="Phobius"/>
    </source>
</evidence>
<keyword evidence="4" id="KW-1185">Reference proteome</keyword>
<accession>A0A4D4KQE6</accession>
<keyword evidence="2" id="KW-1133">Transmembrane helix</keyword>
<gene>
    <name evidence="3" type="ORF">SVIO_014750</name>
</gene>
<feature type="transmembrane region" description="Helical" evidence="2">
    <location>
        <begin position="6"/>
        <end position="27"/>
    </location>
</feature>
<dbReference type="EMBL" id="BJHW01000001">
    <property type="protein sequence ID" value="GDY50852.1"/>
    <property type="molecule type" value="Genomic_DNA"/>
</dbReference>
<sequence>MLAAVLIVFAVGVLLLIPSLGWLYALFQRPETGGGGRRGHALNGEDTR</sequence>
<keyword evidence="2" id="KW-0472">Membrane</keyword>
<name>A0A4D4KQE6_STRVO</name>
<feature type="region of interest" description="Disordered" evidence="1">
    <location>
        <begin position="29"/>
        <end position="48"/>
    </location>
</feature>
<evidence type="ECO:0000256" key="1">
    <source>
        <dbReference type="SAM" id="MobiDB-lite"/>
    </source>
</evidence>
<evidence type="ECO:0000313" key="4">
    <source>
        <dbReference type="Proteomes" id="UP000301309"/>
    </source>
</evidence>
<reference evidence="3 4" key="1">
    <citation type="journal article" date="2020" name="Int. J. Syst. Evol. Microbiol.">
        <title>Reclassification of Streptomyces castelarensis and Streptomyces sporoclivatus as later heterotypic synonyms of Streptomyces antimycoticus.</title>
        <authorList>
            <person name="Komaki H."/>
            <person name="Tamura T."/>
        </authorList>
    </citation>
    <scope>NUCLEOTIDE SEQUENCE [LARGE SCALE GENOMIC DNA]</scope>
    <source>
        <strain evidence="3 4">NBRC 13459</strain>
    </source>
</reference>
<keyword evidence="2" id="KW-0812">Transmembrane</keyword>
<protein>
    <submittedName>
        <fullName evidence="3">Uncharacterized protein</fullName>
    </submittedName>
</protein>